<protein>
    <submittedName>
        <fullName evidence="3">Uncharacterized protein</fullName>
    </submittedName>
</protein>
<dbReference type="AlphaFoldDB" id="K0TGR9"/>
<evidence type="ECO:0000313" key="4">
    <source>
        <dbReference type="Proteomes" id="UP000266841"/>
    </source>
</evidence>
<dbReference type="EMBL" id="AGNL01005214">
    <property type="protein sequence ID" value="EJK72851.1"/>
    <property type="molecule type" value="Genomic_DNA"/>
</dbReference>
<feature type="region of interest" description="Disordered" evidence="1">
    <location>
        <begin position="366"/>
        <end position="387"/>
    </location>
</feature>
<sequence length="387" mass="43072">MDKNSETAGNALRRLSSSCQLDYYGADRRVDMRRISGLSGSFHGLDTADVPDVPVSGLVGEEGFVAVMTMDLKDAPRRRDRANSWDSTHHSRSSGILAEFEDELSRSGASGLGKSDYAVKDKNESDDEDEDDDASVENTVKDYYMQMLIGKKRLPKDDDDRSGERTSELPECHTMSARKLPAKMPSGSKPRQESDAEYMRRKLESFNAQSESAKKDAAAESKPALSPDSLDAKRKAEASSEHPPKRERRSRRLSFVGKSSKRESSKRSRSARRDLSGRASRRKDRGSPDRSPRGPEGDEDPAANTDGDSLSENGDKRRNYRNGVLLSPWMMLTMCVWYCVSLVAVAVLGFWLHMRFIETYEASAGARESGAPDFRNPGDDPQFRPIP</sequence>
<feature type="compositionally biased region" description="Acidic residues" evidence="1">
    <location>
        <begin position="124"/>
        <end position="135"/>
    </location>
</feature>
<dbReference type="Proteomes" id="UP000266841">
    <property type="component" value="Unassembled WGS sequence"/>
</dbReference>
<reference evidence="3 4" key="1">
    <citation type="journal article" date="2012" name="Genome Biol.">
        <title>Genome and low-iron response of an oceanic diatom adapted to chronic iron limitation.</title>
        <authorList>
            <person name="Lommer M."/>
            <person name="Specht M."/>
            <person name="Roy A.S."/>
            <person name="Kraemer L."/>
            <person name="Andreson R."/>
            <person name="Gutowska M.A."/>
            <person name="Wolf J."/>
            <person name="Bergner S.V."/>
            <person name="Schilhabel M.B."/>
            <person name="Klostermeier U.C."/>
            <person name="Beiko R.G."/>
            <person name="Rosenstiel P."/>
            <person name="Hippler M."/>
            <person name="Laroche J."/>
        </authorList>
    </citation>
    <scope>NUCLEOTIDE SEQUENCE [LARGE SCALE GENOMIC DNA]</scope>
    <source>
        <strain evidence="3 4">CCMP1005</strain>
    </source>
</reference>
<comment type="caution">
    <text evidence="3">The sequence shown here is derived from an EMBL/GenBank/DDBJ whole genome shotgun (WGS) entry which is preliminary data.</text>
</comment>
<keyword evidence="2" id="KW-0472">Membrane</keyword>
<organism evidence="3 4">
    <name type="scientific">Thalassiosira oceanica</name>
    <name type="common">Marine diatom</name>
    <dbReference type="NCBI Taxonomy" id="159749"/>
    <lineage>
        <taxon>Eukaryota</taxon>
        <taxon>Sar</taxon>
        <taxon>Stramenopiles</taxon>
        <taxon>Ochrophyta</taxon>
        <taxon>Bacillariophyta</taxon>
        <taxon>Coscinodiscophyceae</taxon>
        <taxon>Thalassiosirophycidae</taxon>
        <taxon>Thalassiosirales</taxon>
        <taxon>Thalassiosiraceae</taxon>
        <taxon>Thalassiosira</taxon>
    </lineage>
</organism>
<evidence type="ECO:0000313" key="3">
    <source>
        <dbReference type="EMBL" id="EJK72851.1"/>
    </source>
</evidence>
<proteinExistence type="predicted"/>
<feature type="region of interest" description="Disordered" evidence="1">
    <location>
        <begin position="70"/>
        <end position="318"/>
    </location>
</feature>
<keyword evidence="2" id="KW-1133">Transmembrane helix</keyword>
<feature type="compositionally biased region" description="Basic and acidic residues" evidence="1">
    <location>
        <begin position="190"/>
        <end position="204"/>
    </location>
</feature>
<evidence type="ECO:0000256" key="2">
    <source>
        <dbReference type="SAM" id="Phobius"/>
    </source>
</evidence>
<keyword evidence="4" id="KW-1185">Reference proteome</keyword>
<feature type="non-terminal residue" evidence="3">
    <location>
        <position position="387"/>
    </location>
</feature>
<name>K0TGR9_THAOC</name>
<gene>
    <name evidence="3" type="ORF">THAOC_05578</name>
</gene>
<feature type="compositionally biased region" description="Basic and acidic residues" evidence="1">
    <location>
        <begin position="376"/>
        <end position="387"/>
    </location>
</feature>
<feature type="compositionally biased region" description="Basic and acidic residues" evidence="1">
    <location>
        <begin position="230"/>
        <end position="244"/>
    </location>
</feature>
<feature type="compositionally biased region" description="Basic and acidic residues" evidence="1">
    <location>
        <begin position="155"/>
        <end position="171"/>
    </location>
</feature>
<feature type="compositionally biased region" description="Basic and acidic residues" evidence="1">
    <location>
        <begin position="71"/>
        <end position="89"/>
    </location>
</feature>
<keyword evidence="2" id="KW-0812">Transmembrane</keyword>
<accession>K0TGR9</accession>
<feature type="compositionally biased region" description="Basic and acidic residues" evidence="1">
    <location>
        <begin position="285"/>
        <end position="296"/>
    </location>
</feature>
<feature type="compositionally biased region" description="Basic and acidic residues" evidence="1">
    <location>
        <begin position="260"/>
        <end position="276"/>
    </location>
</feature>
<evidence type="ECO:0000256" key="1">
    <source>
        <dbReference type="SAM" id="MobiDB-lite"/>
    </source>
</evidence>
<feature type="transmembrane region" description="Helical" evidence="2">
    <location>
        <begin position="329"/>
        <end position="352"/>
    </location>
</feature>